<evidence type="ECO:0000313" key="11">
    <source>
        <dbReference type="EMBL" id="WPD18299.1"/>
    </source>
</evidence>
<dbReference type="PANTHER" id="PTHR34405">
    <property type="entry name" value="CRISPR-ASSOCIATED ENDORIBONUCLEASE CAS2"/>
    <property type="match status" value="1"/>
</dbReference>
<feature type="binding site" evidence="9">
    <location>
        <position position="16"/>
    </location>
    <ligand>
        <name>Mg(2+)</name>
        <dbReference type="ChEBI" id="CHEBI:18420"/>
        <note>catalytic</note>
    </ligand>
</feature>
<dbReference type="InterPro" id="IPR019199">
    <property type="entry name" value="Virulence_VapD/CRISPR_Cas2"/>
</dbReference>
<sequence>MAGGRPPESFYVIAYDIPDDRRRTRIHKILRGFGRWTQYSVFECHLTDKQLVLLRARLLSQIKPDEDSLRIYPLCASCLGKVETIGSPKPEPERIYLA</sequence>
<dbReference type="HAMAP" id="MF_01471">
    <property type="entry name" value="Cas2"/>
    <property type="match status" value="1"/>
</dbReference>
<keyword evidence="8 9" id="KW-0051">Antiviral defense</keyword>
<dbReference type="InterPro" id="IPR021127">
    <property type="entry name" value="CRISPR_associated_Cas2"/>
</dbReference>
<evidence type="ECO:0000256" key="6">
    <source>
        <dbReference type="ARBA" id="ARBA00022801"/>
    </source>
</evidence>
<comment type="similarity">
    <text evidence="2 9 10">Belongs to the CRISPR-associated endoribonuclease Cas2 protein family.</text>
</comment>
<evidence type="ECO:0000256" key="1">
    <source>
        <dbReference type="ARBA" id="ARBA00001946"/>
    </source>
</evidence>
<dbReference type="NCBIfam" id="TIGR01573">
    <property type="entry name" value="cas2"/>
    <property type="match status" value="1"/>
</dbReference>
<keyword evidence="7 9" id="KW-0460">Magnesium</keyword>
<evidence type="ECO:0000256" key="7">
    <source>
        <dbReference type="ARBA" id="ARBA00022842"/>
    </source>
</evidence>
<protein>
    <recommendedName>
        <fullName evidence="9">CRISPR-associated endoribonuclease Cas2</fullName>
        <ecNumber evidence="9">3.1.-.-</ecNumber>
    </recommendedName>
</protein>
<evidence type="ECO:0000256" key="8">
    <source>
        <dbReference type="ARBA" id="ARBA00023118"/>
    </source>
</evidence>
<evidence type="ECO:0000313" key="12">
    <source>
        <dbReference type="Proteomes" id="UP001304683"/>
    </source>
</evidence>
<evidence type="ECO:0000256" key="5">
    <source>
        <dbReference type="ARBA" id="ARBA00022759"/>
    </source>
</evidence>
<dbReference type="RefSeq" id="WP_318750150.1">
    <property type="nucleotide sequence ID" value="NZ_CP132508.1"/>
</dbReference>
<keyword evidence="5 9" id="KW-0255">Endonuclease</keyword>
<evidence type="ECO:0000256" key="2">
    <source>
        <dbReference type="ARBA" id="ARBA00009959"/>
    </source>
</evidence>
<comment type="cofactor">
    <cofactor evidence="1 9">
        <name>Mg(2+)</name>
        <dbReference type="ChEBI" id="CHEBI:18420"/>
    </cofactor>
</comment>
<gene>
    <name evidence="9 11" type="primary">cas2</name>
    <name evidence="11" type="ORF">Q5761_07910</name>
</gene>
<dbReference type="EMBL" id="CP132508">
    <property type="protein sequence ID" value="WPD18299.1"/>
    <property type="molecule type" value="Genomic_DNA"/>
</dbReference>
<dbReference type="Proteomes" id="UP001304683">
    <property type="component" value="Chromosome"/>
</dbReference>
<organism evidence="11 12">
    <name type="scientific">Thermaerobacter composti</name>
    <dbReference type="NCBI Taxonomy" id="554949"/>
    <lineage>
        <taxon>Bacteria</taxon>
        <taxon>Bacillati</taxon>
        <taxon>Bacillota</taxon>
        <taxon>Clostridia</taxon>
        <taxon>Eubacteriales</taxon>
        <taxon>Clostridiales Family XVII. Incertae Sedis</taxon>
        <taxon>Thermaerobacter</taxon>
    </lineage>
</organism>
<comment type="subunit">
    <text evidence="9">Homodimer, forms a heterotetramer with a Cas1 homodimer.</text>
</comment>
<keyword evidence="3 9" id="KW-0540">Nuclease</keyword>
<dbReference type="Pfam" id="PF09827">
    <property type="entry name" value="CRISPR_Cas2"/>
    <property type="match status" value="1"/>
</dbReference>
<keyword evidence="4 9" id="KW-0479">Metal-binding</keyword>
<dbReference type="CDD" id="cd09725">
    <property type="entry name" value="Cas2_I_II_III"/>
    <property type="match status" value="1"/>
</dbReference>
<keyword evidence="6 9" id="KW-0378">Hydrolase</keyword>
<evidence type="ECO:0000256" key="9">
    <source>
        <dbReference type="HAMAP-Rule" id="MF_01471"/>
    </source>
</evidence>
<comment type="function">
    <text evidence="9">CRISPR (clustered regularly interspaced short palindromic repeat), is an adaptive immune system that provides protection against mobile genetic elements (viruses, transposable elements and conjugative plasmids). CRISPR clusters contain sequences complementary to antecedent mobile elements and target invading nucleic acids. CRISPR clusters are transcribed and processed into CRISPR RNA (crRNA). Functions as a ssRNA-specific endoribonuclease. Involved in the integration of spacer DNA into the CRISPR cassette.</text>
</comment>
<dbReference type="EC" id="3.1.-.-" evidence="9"/>
<evidence type="ECO:0000256" key="4">
    <source>
        <dbReference type="ARBA" id="ARBA00022723"/>
    </source>
</evidence>
<dbReference type="PANTHER" id="PTHR34405:SF3">
    <property type="entry name" value="CRISPR-ASSOCIATED ENDORIBONUCLEASE CAS2 3"/>
    <property type="match status" value="1"/>
</dbReference>
<proteinExistence type="inferred from homology"/>
<dbReference type="PIRSF" id="PIRSF032582">
    <property type="entry name" value="Cas2"/>
    <property type="match status" value="1"/>
</dbReference>
<accession>A0ABZ0QLB8</accession>
<reference evidence="11 12" key="1">
    <citation type="submission" date="2023-08" db="EMBL/GenBank/DDBJ databases">
        <title>Genome sequence of Thermaerobacter compostii strain Ins1, a spore-forming filamentous bacterium isolated from a deep geothermal reservoir.</title>
        <authorList>
            <person name="Bregnard D."/>
            <person name="Gonzalez D."/>
            <person name="Junier P."/>
        </authorList>
    </citation>
    <scope>NUCLEOTIDE SEQUENCE [LARGE SCALE GENOMIC DNA]</scope>
    <source>
        <strain evidence="11 12">Ins1</strain>
    </source>
</reference>
<evidence type="ECO:0000256" key="10">
    <source>
        <dbReference type="PIRNR" id="PIRNR032582"/>
    </source>
</evidence>
<name>A0ABZ0QLB8_9FIRM</name>
<dbReference type="GO" id="GO:0004519">
    <property type="term" value="F:endonuclease activity"/>
    <property type="evidence" value="ECO:0007669"/>
    <property type="project" value="UniProtKB-KW"/>
</dbReference>
<dbReference type="SUPFAM" id="SSF143430">
    <property type="entry name" value="TTP0101/SSO1404-like"/>
    <property type="match status" value="1"/>
</dbReference>
<dbReference type="Gene3D" id="3.30.70.240">
    <property type="match status" value="1"/>
</dbReference>
<keyword evidence="12" id="KW-1185">Reference proteome</keyword>
<evidence type="ECO:0000256" key="3">
    <source>
        <dbReference type="ARBA" id="ARBA00022722"/>
    </source>
</evidence>